<organism evidence="17 18">
    <name type="scientific">Scophthalmus maximus</name>
    <name type="common">Turbot</name>
    <name type="synonym">Psetta maxima</name>
    <dbReference type="NCBI Taxonomy" id="52904"/>
    <lineage>
        <taxon>Eukaryota</taxon>
        <taxon>Metazoa</taxon>
        <taxon>Chordata</taxon>
        <taxon>Craniata</taxon>
        <taxon>Vertebrata</taxon>
        <taxon>Euteleostomi</taxon>
        <taxon>Actinopterygii</taxon>
        <taxon>Neopterygii</taxon>
        <taxon>Teleostei</taxon>
        <taxon>Neoteleostei</taxon>
        <taxon>Acanthomorphata</taxon>
        <taxon>Carangaria</taxon>
        <taxon>Pleuronectiformes</taxon>
        <taxon>Pleuronectoidei</taxon>
        <taxon>Scophthalmidae</taxon>
        <taxon>Scophthalmus</taxon>
    </lineage>
</organism>
<proteinExistence type="predicted"/>
<feature type="transmembrane region" description="Helical" evidence="15">
    <location>
        <begin position="854"/>
        <end position="881"/>
    </location>
</feature>
<dbReference type="InterPro" id="IPR036770">
    <property type="entry name" value="Ankyrin_rpt-contain_sf"/>
</dbReference>
<dbReference type="PRINTS" id="PR01415">
    <property type="entry name" value="ANKYRIN"/>
</dbReference>
<evidence type="ECO:0000259" key="16">
    <source>
        <dbReference type="Pfam" id="PF00520"/>
    </source>
</evidence>
<feature type="repeat" description="ANK" evidence="13">
    <location>
        <begin position="626"/>
        <end position="651"/>
    </location>
</feature>
<evidence type="ECO:0000256" key="9">
    <source>
        <dbReference type="ARBA" id="ARBA00023136"/>
    </source>
</evidence>
<accession>A0A6A4RZ25</accession>
<evidence type="ECO:0000256" key="2">
    <source>
        <dbReference type="ARBA" id="ARBA00022448"/>
    </source>
</evidence>
<dbReference type="PROSITE" id="PS50088">
    <property type="entry name" value="ANK_REPEAT"/>
    <property type="match status" value="8"/>
</dbReference>
<dbReference type="EMBL" id="VEVO01000017">
    <property type="protein sequence ID" value="KAF0028136.1"/>
    <property type="molecule type" value="Genomic_DNA"/>
</dbReference>
<evidence type="ECO:0000256" key="10">
    <source>
        <dbReference type="ARBA" id="ARBA00023180"/>
    </source>
</evidence>
<evidence type="ECO:0000256" key="8">
    <source>
        <dbReference type="ARBA" id="ARBA00023065"/>
    </source>
</evidence>
<feature type="repeat" description="ANK" evidence="13">
    <location>
        <begin position="692"/>
        <end position="724"/>
    </location>
</feature>
<dbReference type="AlphaFoldDB" id="A0A6A4RZ25"/>
<evidence type="ECO:0000256" key="11">
    <source>
        <dbReference type="ARBA" id="ARBA00023303"/>
    </source>
</evidence>
<feature type="repeat" description="ANK" evidence="13">
    <location>
        <begin position="240"/>
        <end position="272"/>
    </location>
</feature>
<evidence type="ECO:0000256" key="15">
    <source>
        <dbReference type="SAM" id="Phobius"/>
    </source>
</evidence>
<keyword evidence="10" id="KW-0325">Glycoprotein</keyword>
<dbReference type="InterPro" id="IPR005821">
    <property type="entry name" value="Ion_trans_dom"/>
</dbReference>
<dbReference type="PROSITE" id="PS50297">
    <property type="entry name" value="ANK_REP_REGION"/>
    <property type="match status" value="8"/>
</dbReference>
<dbReference type="InterPro" id="IPR002110">
    <property type="entry name" value="Ankyrin_rpt"/>
</dbReference>
<keyword evidence="5" id="KW-0677">Repeat</keyword>
<feature type="repeat" description="ANK" evidence="13">
    <location>
        <begin position="451"/>
        <end position="483"/>
    </location>
</feature>
<name>A0A6A4RZ25_SCOMX</name>
<evidence type="ECO:0000256" key="14">
    <source>
        <dbReference type="SAM" id="MobiDB-lite"/>
    </source>
</evidence>
<dbReference type="PANTHER" id="PTHR47143">
    <property type="entry name" value="TRANSIENT RECEPTOR POTENTIAL CATION CHANNEL PROTEIN PAINLESS"/>
    <property type="match status" value="1"/>
</dbReference>
<feature type="domain" description="Ion transport" evidence="16">
    <location>
        <begin position="897"/>
        <end position="1111"/>
    </location>
</feature>
<evidence type="ECO:0000313" key="17">
    <source>
        <dbReference type="EMBL" id="KAF0028136.1"/>
    </source>
</evidence>
<feature type="repeat" description="ANK" evidence="13">
    <location>
        <begin position="273"/>
        <end position="298"/>
    </location>
</feature>
<evidence type="ECO:0000256" key="4">
    <source>
        <dbReference type="ARBA" id="ARBA00022692"/>
    </source>
</evidence>
<comment type="caution">
    <text evidence="17">The sequence shown here is derived from an EMBL/GenBank/DDBJ whole genome shotgun (WGS) entry which is preliminary data.</text>
</comment>
<protein>
    <recommendedName>
        <fullName evidence="16">Ion transport domain-containing protein</fullName>
    </recommendedName>
</protein>
<evidence type="ECO:0000256" key="12">
    <source>
        <dbReference type="ARBA" id="ARBA00036634"/>
    </source>
</evidence>
<keyword evidence="9 15" id="KW-0472">Membrane</keyword>
<keyword evidence="4 15" id="KW-0812">Transmembrane</keyword>
<keyword evidence="2" id="KW-0813">Transport</keyword>
<keyword evidence="7 13" id="KW-0040">ANK repeat</keyword>
<evidence type="ECO:0000256" key="6">
    <source>
        <dbReference type="ARBA" id="ARBA00022989"/>
    </source>
</evidence>
<dbReference type="PANTHER" id="PTHR47143:SF1">
    <property type="entry name" value="ION_TRANS DOMAIN-CONTAINING PROTEIN"/>
    <property type="match status" value="1"/>
</dbReference>
<evidence type="ECO:0000256" key="3">
    <source>
        <dbReference type="ARBA" id="ARBA00022606"/>
    </source>
</evidence>
<evidence type="ECO:0000256" key="13">
    <source>
        <dbReference type="PROSITE-ProRule" id="PRU00023"/>
    </source>
</evidence>
<comment type="subcellular location">
    <subcellularLocation>
        <location evidence="1">Membrane</location>
        <topology evidence="1">Multi-pass membrane protein</topology>
    </subcellularLocation>
</comment>
<feature type="transmembrane region" description="Helical" evidence="15">
    <location>
        <begin position="909"/>
        <end position="927"/>
    </location>
</feature>
<feature type="transmembrane region" description="Helical" evidence="15">
    <location>
        <begin position="1077"/>
        <end position="1102"/>
    </location>
</feature>
<dbReference type="GO" id="GO:1902495">
    <property type="term" value="C:transmembrane transporter complex"/>
    <property type="evidence" value="ECO:0007669"/>
    <property type="project" value="TreeGrafter"/>
</dbReference>
<reference evidence="17 18" key="1">
    <citation type="submission" date="2019-06" db="EMBL/GenBank/DDBJ databases">
        <title>Draft genomes of female and male turbot (Scophthalmus maximus).</title>
        <authorList>
            <person name="Xu H."/>
            <person name="Xu X.-W."/>
            <person name="Shao C."/>
            <person name="Chen S."/>
        </authorList>
    </citation>
    <scope>NUCLEOTIDE SEQUENCE [LARGE SCALE GENOMIC DNA]</scope>
    <source>
        <strain evidence="17">Ysfricsl-2016a</strain>
        <tissue evidence="17">Blood</tissue>
    </source>
</reference>
<evidence type="ECO:0000313" key="18">
    <source>
        <dbReference type="Proteomes" id="UP000438429"/>
    </source>
</evidence>
<feature type="repeat" description="ANK" evidence="13">
    <location>
        <begin position="381"/>
        <end position="413"/>
    </location>
</feature>
<dbReference type="Proteomes" id="UP000438429">
    <property type="component" value="Unassembled WGS sequence"/>
</dbReference>
<dbReference type="InterPro" id="IPR052076">
    <property type="entry name" value="TRP_cation_channel"/>
</dbReference>
<feature type="transmembrane region" description="Helical" evidence="15">
    <location>
        <begin position="948"/>
        <end position="965"/>
    </location>
</feature>
<dbReference type="Gene3D" id="1.25.40.20">
    <property type="entry name" value="Ankyrin repeat-containing domain"/>
    <property type="match status" value="5"/>
</dbReference>
<feature type="repeat" description="ANK" evidence="13">
    <location>
        <begin position="414"/>
        <end position="436"/>
    </location>
</feature>
<feature type="region of interest" description="Disordered" evidence="14">
    <location>
        <begin position="1219"/>
        <end position="1253"/>
    </location>
</feature>
<evidence type="ECO:0000256" key="5">
    <source>
        <dbReference type="ARBA" id="ARBA00022737"/>
    </source>
</evidence>
<dbReference type="Pfam" id="PF12796">
    <property type="entry name" value="Ank_2"/>
    <property type="match status" value="7"/>
</dbReference>
<feature type="repeat" description="ANK" evidence="13">
    <location>
        <begin position="484"/>
        <end position="516"/>
    </location>
</feature>
<keyword evidence="8" id="KW-0406">Ion transport</keyword>
<keyword evidence="6 15" id="KW-1133">Transmembrane helix</keyword>
<dbReference type="SMART" id="SM00248">
    <property type="entry name" value="ANK"/>
    <property type="match status" value="16"/>
</dbReference>
<dbReference type="Gene3D" id="1.10.287.70">
    <property type="match status" value="1"/>
</dbReference>
<sequence>MGRDVRATAGLLVPLIVGRNSKMTMTLDVQPPAVILKTFSISSHNHVVRHVNALPRAGREKKNFKKKTLQDMLYSASNLHSNIAIYQSLMPCGPLLSRSAKCDCKKPVTAESSPMKRGGEVVITTVWKVFFRRNGLHKCLCGPTTEPMHTREVTRQNSCYTYVIEDDDLALASLNVFKLAEQGDLALLENLVRKSPKVLSEKDECGASPLHHAAAGGHVTVIQFITAVTDTQELNSCDEQGSVPLHWAVESNKAESCSALMDLGANPNILNMALLSPLHLAVNRGHNNLVELLLSYSATECNLEGDLGNSPAILACSINNCDALSLLLKHGARLCKQNKLGYFPIHAAAFAGAKRAMEVILKTGEELGHSAVAHINYLDKTKSSPLHLAVRGGNIEAIRLCIVTGAKVDQQQNDRSTPLHLACTQGATEVVKLMLSSFDQVEDIINLTDGACQTPLHRATIFDHTELAEYLISLGADLNSIDCKGNSPLLLATNCGAWRTVSLLLSKGANVNVKDRRGCNFLHLAILQPKGLKNLPEEVLQHNSVKALLSCEDHDGCTPLHYACRLGVHDSVKNMLGLSGQVGLACKSKDKKSALHFAAQYGRLNTCHRLLETITDSRLLNEGDERGLTPLHLASRGGHAKVVQLLLRKGALFHSDYKGWSCLHHAASEGYTQTMDILLSANPKLLDKTDEDGNTALHIAAKEGHVAAVRVMLARGAELLLNNNDTSFLHEALQSARKEVANAVIDSDRCDEALRLFIPGSSQQCPIIDMIECLPETYKYLLDRCVRESDDDHNSPDYHIEYNFRWLQAPLAAKKSVEKTMRYKPLAALNAMVEYNRLELLNHPVCKKYLAMKWFAYGSTAHVLNMFLYLLGLLPLTHLIVTLRPSMNTTDTGENSIIMVPISFEEQSLFLSLCMVMVLVMNIYCVVKELVQISQQGWNYLKDSSNHSDWFSAIFSLLFIIPIMLNVDGSLHWQAGAIAVLNSWVGFLLYLQRFEGVGIYVVMFGEILKTLVRIVMLFVFLLLAFALGFHALMLNQREFESVPLSVIQTFVMMVGELNYQNNFLDAYMNNKLAFGPLTYFIFVQFVMLMPILLVNLMIGLAVGDIAEVQRNAVLKRIAMQIELHTALEDKLPYWFMKRVDKPSITIYPNRKCSKHYIRQLITGDDEPSEVWSRLQAKSQKCPLIENELRKQKSRMKEMSSILEKQHTLLKLVIQKMEITSEADEHDGPEDTKGRTWPSLSQAKSRGRGASRWVPLMKAIESGSK</sequence>
<gene>
    <name evidence="17" type="ORF">F2P81_019223</name>
</gene>
<keyword evidence="3" id="KW-0716">Sensory transduction</keyword>
<feature type="transmembrane region" description="Helical" evidence="15">
    <location>
        <begin position="1011"/>
        <end position="1033"/>
    </location>
</feature>
<dbReference type="Pfam" id="PF00520">
    <property type="entry name" value="Ion_trans"/>
    <property type="match status" value="1"/>
</dbReference>
<comment type="catalytic activity">
    <reaction evidence="12">
        <text>Ca(2+)(in) = Ca(2+)(out)</text>
        <dbReference type="Rhea" id="RHEA:29671"/>
        <dbReference type="ChEBI" id="CHEBI:29108"/>
    </reaction>
</comment>
<dbReference type="SUPFAM" id="SSF48403">
    <property type="entry name" value="Ankyrin repeat"/>
    <property type="match status" value="2"/>
</dbReference>
<evidence type="ECO:0000256" key="7">
    <source>
        <dbReference type="ARBA" id="ARBA00023043"/>
    </source>
</evidence>
<evidence type="ECO:0000256" key="1">
    <source>
        <dbReference type="ARBA" id="ARBA00004141"/>
    </source>
</evidence>
<keyword evidence="11" id="KW-0407">Ion channel</keyword>
<feature type="transmembrane region" description="Helical" evidence="15">
    <location>
        <begin position="971"/>
        <end position="991"/>
    </location>
</feature>
<dbReference type="GO" id="GO:0005216">
    <property type="term" value="F:monoatomic ion channel activity"/>
    <property type="evidence" value="ECO:0007669"/>
    <property type="project" value="InterPro"/>
</dbReference>